<evidence type="ECO:0000259" key="6">
    <source>
        <dbReference type="Pfam" id="PF05175"/>
    </source>
</evidence>
<evidence type="ECO:0000256" key="2">
    <source>
        <dbReference type="ARBA" id="ARBA00022552"/>
    </source>
</evidence>
<dbReference type="Pfam" id="PF05175">
    <property type="entry name" value="MTS"/>
    <property type="match status" value="1"/>
</dbReference>
<evidence type="ECO:0000313" key="8">
    <source>
        <dbReference type="EMBL" id="RUO33544.1"/>
    </source>
</evidence>
<dbReference type="CDD" id="cd02440">
    <property type="entry name" value="AdoMet_MTases"/>
    <property type="match status" value="1"/>
</dbReference>
<dbReference type="GO" id="GO:0003676">
    <property type="term" value="F:nucleic acid binding"/>
    <property type="evidence" value="ECO:0007669"/>
    <property type="project" value="InterPro"/>
</dbReference>
<dbReference type="PANTHER" id="PTHR47816">
    <property type="entry name" value="RIBOSOMAL RNA SMALL SUBUNIT METHYLTRANSFERASE C"/>
    <property type="match status" value="1"/>
</dbReference>
<keyword evidence="4" id="KW-0808">Transferase</keyword>
<keyword evidence="3" id="KW-0489">Methyltransferase</keyword>
<name>A0A432WIB2_9GAMM</name>
<evidence type="ECO:0000313" key="9">
    <source>
        <dbReference type="Proteomes" id="UP000288405"/>
    </source>
</evidence>
<dbReference type="Gene3D" id="3.40.50.150">
    <property type="entry name" value="Vaccinia Virus protein VP39"/>
    <property type="match status" value="2"/>
</dbReference>
<evidence type="ECO:0000256" key="3">
    <source>
        <dbReference type="ARBA" id="ARBA00022603"/>
    </source>
</evidence>
<dbReference type="EMBL" id="PIPM01000005">
    <property type="protein sequence ID" value="RUO33544.1"/>
    <property type="molecule type" value="Genomic_DNA"/>
</dbReference>
<dbReference type="Pfam" id="PF08468">
    <property type="entry name" value="MTS_N"/>
    <property type="match status" value="1"/>
</dbReference>
<reference evidence="8 9" key="1">
    <citation type="journal article" date="2011" name="Front. Microbiol.">
        <title>Genomic signatures of strain selection and enhancement in Bacillus atrophaeus var. globigii, a historical biowarfare simulant.</title>
        <authorList>
            <person name="Gibbons H.S."/>
            <person name="Broomall S.M."/>
            <person name="McNew L.A."/>
            <person name="Daligault H."/>
            <person name="Chapman C."/>
            <person name="Bruce D."/>
            <person name="Karavis M."/>
            <person name="Krepps M."/>
            <person name="McGregor P.A."/>
            <person name="Hong C."/>
            <person name="Park K.H."/>
            <person name="Akmal A."/>
            <person name="Feldman A."/>
            <person name="Lin J.S."/>
            <person name="Chang W.E."/>
            <person name="Higgs B.W."/>
            <person name="Demirev P."/>
            <person name="Lindquist J."/>
            <person name="Liem A."/>
            <person name="Fochler E."/>
            <person name="Read T.D."/>
            <person name="Tapia R."/>
            <person name="Johnson S."/>
            <person name="Bishop-Lilly K.A."/>
            <person name="Detter C."/>
            <person name="Han C."/>
            <person name="Sozhamannan S."/>
            <person name="Rosenzweig C.N."/>
            <person name="Skowronski E.W."/>
        </authorList>
    </citation>
    <scope>NUCLEOTIDE SEQUENCE [LARGE SCALE GENOMIC DNA]</scope>
    <source>
        <strain evidence="8 9">GYP-17</strain>
    </source>
</reference>
<keyword evidence="5" id="KW-0949">S-adenosyl-L-methionine</keyword>
<evidence type="ECO:0000256" key="1">
    <source>
        <dbReference type="ARBA" id="ARBA00022490"/>
    </source>
</evidence>
<feature type="domain" description="Methyltransferase small" evidence="6">
    <location>
        <begin position="169"/>
        <end position="342"/>
    </location>
</feature>
<dbReference type="Proteomes" id="UP000288405">
    <property type="component" value="Unassembled WGS sequence"/>
</dbReference>
<dbReference type="SUPFAM" id="SSF53335">
    <property type="entry name" value="S-adenosyl-L-methionine-dependent methyltransferases"/>
    <property type="match status" value="1"/>
</dbReference>
<feature type="domain" description="Methyltransferase small N-terminal" evidence="7">
    <location>
        <begin position="7"/>
        <end position="160"/>
    </location>
</feature>
<accession>A0A432WIB2</accession>
<proteinExistence type="predicted"/>
<dbReference type="PROSITE" id="PS00092">
    <property type="entry name" value="N6_MTASE"/>
    <property type="match status" value="1"/>
</dbReference>
<keyword evidence="2" id="KW-0698">rRNA processing</keyword>
<evidence type="ECO:0000256" key="4">
    <source>
        <dbReference type="ARBA" id="ARBA00022679"/>
    </source>
</evidence>
<dbReference type="InterPro" id="IPR007848">
    <property type="entry name" value="Small_mtfrase_dom"/>
</dbReference>
<dbReference type="PANTHER" id="PTHR47816:SF4">
    <property type="entry name" value="RIBOSOMAL RNA SMALL SUBUNIT METHYLTRANSFERASE C"/>
    <property type="match status" value="1"/>
</dbReference>
<evidence type="ECO:0000256" key="5">
    <source>
        <dbReference type="ARBA" id="ARBA00022691"/>
    </source>
</evidence>
<organism evidence="8 9">
    <name type="scientific">Aliidiomarina sanyensis</name>
    <dbReference type="NCBI Taxonomy" id="1249555"/>
    <lineage>
        <taxon>Bacteria</taxon>
        <taxon>Pseudomonadati</taxon>
        <taxon>Pseudomonadota</taxon>
        <taxon>Gammaproteobacteria</taxon>
        <taxon>Alteromonadales</taxon>
        <taxon>Idiomarinaceae</taxon>
        <taxon>Aliidiomarina</taxon>
    </lineage>
</organism>
<gene>
    <name evidence="8" type="ORF">CWE11_06805</name>
</gene>
<dbReference type="OrthoDB" id="9816072at2"/>
<evidence type="ECO:0000259" key="7">
    <source>
        <dbReference type="Pfam" id="PF08468"/>
    </source>
</evidence>
<dbReference type="InterPro" id="IPR013675">
    <property type="entry name" value="Mtase_sm_N"/>
</dbReference>
<dbReference type="InterPro" id="IPR029063">
    <property type="entry name" value="SAM-dependent_MTases_sf"/>
</dbReference>
<dbReference type="InterPro" id="IPR046977">
    <property type="entry name" value="RsmC/RlmG"/>
</dbReference>
<protein>
    <submittedName>
        <fullName evidence="8">Uncharacterized protein</fullName>
    </submittedName>
</protein>
<dbReference type="RefSeq" id="WP_126776854.1">
    <property type="nucleotide sequence ID" value="NZ_PIPM01000005.1"/>
</dbReference>
<dbReference type="GO" id="GO:0008990">
    <property type="term" value="F:rRNA (guanine-N2-)-methyltransferase activity"/>
    <property type="evidence" value="ECO:0007669"/>
    <property type="project" value="InterPro"/>
</dbReference>
<keyword evidence="1" id="KW-0963">Cytoplasm</keyword>
<dbReference type="AlphaFoldDB" id="A0A432WIB2"/>
<sequence length="345" mass="38133">MLDAAAQLILRQATEIQANRLLVVNPAEGTIGALQHHWPERELDVWALHVRGKQGALHSVCFAAQFESPKSVNYDGVLVFLPKEKQLMAMLMANLRAVAQPGTPLWLCGHKDTGIKSQLKTEHEGWAPFYKIANGNHCQLLRTELHHACPFSLEAWLSRYQISRPEGDITVTTLPGVFSAQHLDAGTELLLDHLPPHISGHVLDFGCGAGVISAVLALHPQVTQISALDVSPLALAATQLTLAPILQREDGLPQKQLSLIGSDGLSDFNGPVDWIVTNPPFHTGKRTDYEITRDFIRKSRTILSPGGRLLLVANRFLPYREHLEAIYRHVDILAENSKFTVWSAH</sequence>
<comment type="caution">
    <text evidence="8">The sequence shown here is derived from an EMBL/GenBank/DDBJ whole genome shotgun (WGS) entry which is preliminary data.</text>
</comment>
<dbReference type="InterPro" id="IPR002052">
    <property type="entry name" value="DNA_methylase_N6_adenine_CS"/>
</dbReference>
<keyword evidence="9" id="KW-1185">Reference proteome</keyword>